<dbReference type="InterPro" id="IPR005471">
    <property type="entry name" value="Tscrpt_reg_IclR_N"/>
</dbReference>
<evidence type="ECO:0000256" key="1">
    <source>
        <dbReference type="ARBA" id="ARBA00023015"/>
    </source>
</evidence>
<dbReference type="SUPFAM" id="SSF55781">
    <property type="entry name" value="GAF domain-like"/>
    <property type="match status" value="1"/>
</dbReference>
<dbReference type="InterPro" id="IPR036390">
    <property type="entry name" value="WH_DNA-bd_sf"/>
</dbReference>
<feature type="domain" description="IclR-ED" evidence="5">
    <location>
        <begin position="79"/>
        <end position="255"/>
    </location>
</feature>
<dbReference type="InterPro" id="IPR014757">
    <property type="entry name" value="Tscrpt_reg_IclR_C"/>
</dbReference>
<dbReference type="PANTHER" id="PTHR30136">
    <property type="entry name" value="HELIX-TURN-HELIX TRANSCRIPTIONAL REGULATOR, ICLR FAMILY"/>
    <property type="match status" value="1"/>
</dbReference>
<dbReference type="Proteomes" id="UP000295301">
    <property type="component" value="Unassembled WGS sequence"/>
</dbReference>
<evidence type="ECO:0000259" key="4">
    <source>
        <dbReference type="PROSITE" id="PS51077"/>
    </source>
</evidence>
<gene>
    <name evidence="6" type="ORF">E1832_15845</name>
</gene>
<evidence type="ECO:0000259" key="5">
    <source>
        <dbReference type="PROSITE" id="PS51078"/>
    </source>
</evidence>
<accession>A0A4R5UWU4</accession>
<dbReference type="OrthoDB" id="9807558at2"/>
<keyword evidence="1" id="KW-0805">Transcription regulation</keyword>
<reference evidence="6 7" key="1">
    <citation type="submission" date="2019-03" db="EMBL/GenBank/DDBJ databases">
        <title>Ruegeria lutea sp. nov., a novel strain, isolated from marine sediment, the Masan Bay, South Korea.</title>
        <authorList>
            <person name="Kim J."/>
            <person name="Kim D.-Y."/>
            <person name="Lee S.-S."/>
        </authorList>
    </citation>
    <scope>NUCLEOTIDE SEQUENCE [LARGE SCALE GENOMIC DNA]</scope>
    <source>
        <strain evidence="6 7">318-1</strain>
    </source>
</reference>
<dbReference type="SUPFAM" id="SSF46785">
    <property type="entry name" value="Winged helix' DNA-binding domain"/>
    <property type="match status" value="1"/>
</dbReference>
<dbReference type="InterPro" id="IPR050707">
    <property type="entry name" value="HTH_MetabolicPath_Reg"/>
</dbReference>
<evidence type="ECO:0000256" key="2">
    <source>
        <dbReference type="ARBA" id="ARBA00023125"/>
    </source>
</evidence>
<feature type="domain" description="HTH iclR-type" evidence="4">
    <location>
        <begin position="16"/>
        <end position="78"/>
    </location>
</feature>
<dbReference type="PROSITE" id="PS51078">
    <property type="entry name" value="ICLR_ED"/>
    <property type="match status" value="1"/>
</dbReference>
<dbReference type="Pfam" id="PF01614">
    <property type="entry name" value="IclR_C"/>
    <property type="match status" value="1"/>
</dbReference>
<dbReference type="GO" id="GO:0003677">
    <property type="term" value="F:DNA binding"/>
    <property type="evidence" value="ECO:0007669"/>
    <property type="project" value="UniProtKB-KW"/>
</dbReference>
<dbReference type="GO" id="GO:0045892">
    <property type="term" value="P:negative regulation of DNA-templated transcription"/>
    <property type="evidence" value="ECO:0007669"/>
    <property type="project" value="TreeGrafter"/>
</dbReference>
<keyword evidence="7" id="KW-1185">Reference proteome</keyword>
<dbReference type="Pfam" id="PF09339">
    <property type="entry name" value="HTH_IclR"/>
    <property type="match status" value="1"/>
</dbReference>
<sequence length="255" mass="25991">MSEADKGQDQTQSGGIQSLDSALRLLLALAGRPGPTALSDLARDCAMPVSKAHRYLASFAHAGLVRQAGKSGKYDLGPAAVRLGLAAMARNDAINIAADGLPDLCAETGLTALLSVWGNSGPTVVRWERAANFMVTTLGLGSTLPVVGSATGHVFLAFLPRPLTAARVKIDRKSAPQVNPGTTVEQVRAAGYATVSGDLLLGLSALAAPVLDWQGEAQAVVTLIGTDAAITAPGSAAIAALTRYCADRSLPADPG</sequence>
<dbReference type="InterPro" id="IPR029016">
    <property type="entry name" value="GAF-like_dom_sf"/>
</dbReference>
<dbReference type="Gene3D" id="1.10.10.10">
    <property type="entry name" value="Winged helix-like DNA-binding domain superfamily/Winged helix DNA-binding domain"/>
    <property type="match status" value="1"/>
</dbReference>
<dbReference type="Gene3D" id="3.30.450.40">
    <property type="match status" value="1"/>
</dbReference>
<comment type="caution">
    <text evidence="6">The sequence shown here is derived from an EMBL/GenBank/DDBJ whole genome shotgun (WGS) entry which is preliminary data.</text>
</comment>
<dbReference type="EMBL" id="SMUV01000071">
    <property type="protein sequence ID" value="TDK43749.1"/>
    <property type="molecule type" value="Genomic_DNA"/>
</dbReference>
<organism evidence="6 7">
    <name type="scientific">Antarcticimicrobium luteum</name>
    <dbReference type="NCBI Taxonomy" id="2547397"/>
    <lineage>
        <taxon>Bacteria</taxon>
        <taxon>Pseudomonadati</taxon>
        <taxon>Pseudomonadota</taxon>
        <taxon>Alphaproteobacteria</taxon>
        <taxon>Rhodobacterales</taxon>
        <taxon>Paracoccaceae</taxon>
        <taxon>Antarcticimicrobium</taxon>
    </lineage>
</organism>
<dbReference type="FunFam" id="1.10.10.10:FF:000056">
    <property type="entry name" value="IclR family transcriptional regulator"/>
    <property type="match status" value="1"/>
</dbReference>
<dbReference type="PANTHER" id="PTHR30136:SF8">
    <property type="entry name" value="TRANSCRIPTIONAL REGULATORY PROTEIN"/>
    <property type="match status" value="1"/>
</dbReference>
<keyword evidence="3" id="KW-0804">Transcription</keyword>
<dbReference type="GO" id="GO:0003700">
    <property type="term" value="F:DNA-binding transcription factor activity"/>
    <property type="evidence" value="ECO:0007669"/>
    <property type="project" value="TreeGrafter"/>
</dbReference>
<proteinExistence type="predicted"/>
<evidence type="ECO:0000313" key="6">
    <source>
        <dbReference type="EMBL" id="TDK43749.1"/>
    </source>
</evidence>
<protein>
    <submittedName>
        <fullName evidence="6">IclR family transcriptional regulator</fullName>
    </submittedName>
</protein>
<name>A0A4R5UWU4_9RHOB</name>
<evidence type="ECO:0000313" key="7">
    <source>
        <dbReference type="Proteomes" id="UP000295301"/>
    </source>
</evidence>
<dbReference type="PROSITE" id="PS51077">
    <property type="entry name" value="HTH_ICLR"/>
    <property type="match status" value="1"/>
</dbReference>
<dbReference type="AlphaFoldDB" id="A0A4R5UWU4"/>
<dbReference type="SMART" id="SM00346">
    <property type="entry name" value="HTH_ICLR"/>
    <property type="match status" value="1"/>
</dbReference>
<dbReference type="InterPro" id="IPR036388">
    <property type="entry name" value="WH-like_DNA-bd_sf"/>
</dbReference>
<evidence type="ECO:0000256" key="3">
    <source>
        <dbReference type="ARBA" id="ARBA00023163"/>
    </source>
</evidence>
<dbReference type="RefSeq" id="WP_133360748.1">
    <property type="nucleotide sequence ID" value="NZ_SMUV01000071.1"/>
</dbReference>
<keyword evidence="2" id="KW-0238">DNA-binding</keyword>